<dbReference type="InterPro" id="IPR005170">
    <property type="entry name" value="Transptr-assoc_dom"/>
</dbReference>
<dbReference type="PROSITE" id="PS51846">
    <property type="entry name" value="CNNM"/>
    <property type="match status" value="1"/>
</dbReference>
<dbReference type="PROSITE" id="PS51371">
    <property type="entry name" value="CBS"/>
    <property type="match status" value="2"/>
</dbReference>
<dbReference type="InterPro" id="IPR002550">
    <property type="entry name" value="CNNM"/>
</dbReference>
<feature type="domain" description="CBS" evidence="12">
    <location>
        <begin position="294"/>
        <end position="351"/>
    </location>
</feature>
<dbReference type="PANTHER" id="PTHR43099">
    <property type="entry name" value="UPF0053 PROTEIN YRKA"/>
    <property type="match status" value="1"/>
</dbReference>
<feature type="transmembrane region" description="Helical" evidence="11">
    <location>
        <begin position="106"/>
        <end position="131"/>
    </location>
</feature>
<keyword evidence="5" id="KW-0677">Repeat</keyword>
<dbReference type="Proteomes" id="UP000076405">
    <property type="component" value="Chromosome"/>
</dbReference>
<evidence type="ECO:0000256" key="3">
    <source>
        <dbReference type="ARBA" id="ARBA00022475"/>
    </source>
</evidence>
<keyword evidence="6 10" id="KW-1133">Transmembrane helix</keyword>
<dbReference type="InterPro" id="IPR044751">
    <property type="entry name" value="Ion_transp-like_CBS"/>
</dbReference>
<dbReference type="GO" id="GO:0050660">
    <property type="term" value="F:flavin adenine dinucleotide binding"/>
    <property type="evidence" value="ECO:0007669"/>
    <property type="project" value="InterPro"/>
</dbReference>
<comment type="similarity">
    <text evidence="2">Belongs to the UPF0053 family.</text>
</comment>
<dbReference type="PANTHER" id="PTHR43099:SF2">
    <property type="entry name" value="UPF0053 PROTEIN YRKA"/>
    <property type="match status" value="1"/>
</dbReference>
<name>A0AAC9B2Y5_9LACO</name>
<evidence type="ECO:0000256" key="2">
    <source>
        <dbReference type="ARBA" id="ARBA00006337"/>
    </source>
</evidence>
<reference evidence="14 15" key="1">
    <citation type="journal article" date="2016" name="PLoS ONE">
        <title>The Identification of Novel Diagnostic Marker Genes for the Detection of Beer Spoiling Pediococcus damnosus Strains Using the BlAst Diagnostic Gene findEr.</title>
        <authorList>
            <person name="Behr J."/>
            <person name="Geissler A.J."/>
            <person name="Schmid J."/>
            <person name="Zehe A."/>
            <person name="Vogel R.F."/>
        </authorList>
    </citation>
    <scope>NUCLEOTIDE SEQUENCE [LARGE SCALE GENOMIC DNA]</scope>
    <source>
        <strain evidence="14 15">TMW 2.1533</strain>
    </source>
</reference>
<evidence type="ECO:0000256" key="8">
    <source>
        <dbReference type="ARBA" id="ARBA00023136"/>
    </source>
</evidence>
<evidence type="ECO:0000256" key="9">
    <source>
        <dbReference type="PROSITE-ProRule" id="PRU00703"/>
    </source>
</evidence>
<dbReference type="GeneID" id="57275942"/>
<feature type="transmembrane region" description="Helical" evidence="11">
    <location>
        <begin position="151"/>
        <end position="169"/>
    </location>
</feature>
<protein>
    <submittedName>
        <fullName evidence="14">Magnesium and cobalt efflux protein CorC</fullName>
    </submittedName>
</protein>
<proteinExistence type="inferred from homology"/>
<dbReference type="Pfam" id="PF00571">
    <property type="entry name" value="CBS"/>
    <property type="match status" value="2"/>
</dbReference>
<dbReference type="Gene3D" id="3.30.465.10">
    <property type="match status" value="1"/>
</dbReference>
<dbReference type="SMART" id="SM01091">
    <property type="entry name" value="CorC_HlyC"/>
    <property type="match status" value="1"/>
</dbReference>
<evidence type="ECO:0000256" key="5">
    <source>
        <dbReference type="ARBA" id="ARBA00022737"/>
    </source>
</evidence>
<dbReference type="RefSeq" id="WP_046872429.1">
    <property type="nucleotide sequence ID" value="NZ_BJLT01000117.1"/>
</dbReference>
<comment type="subcellular location">
    <subcellularLocation>
        <location evidence="1">Cell membrane</location>
        <topology evidence="1">Multi-pass membrane protein</topology>
    </subcellularLocation>
</comment>
<keyword evidence="7 9" id="KW-0129">CBS domain</keyword>
<dbReference type="CDD" id="cd04590">
    <property type="entry name" value="CBS_pair_CorC_HlyC_assoc"/>
    <property type="match status" value="1"/>
</dbReference>
<feature type="domain" description="CNNM transmembrane" evidence="13">
    <location>
        <begin position="2"/>
        <end position="210"/>
    </location>
</feature>
<evidence type="ECO:0000313" key="14">
    <source>
        <dbReference type="EMBL" id="AMV63439.1"/>
    </source>
</evidence>
<gene>
    <name evidence="14" type="ORF">ADU70_1973</name>
</gene>
<dbReference type="Pfam" id="PF01595">
    <property type="entry name" value="CNNM"/>
    <property type="match status" value="1"/>
</dbReference>
<dbReference type="AlphaFoldDB" id="A0AAC9B2Y5"/>
<organism evidence="14 15">
    <name type="scientific">Pediococcus damnosus</name>
    <dbReference type="NCBI Taxonomy" id="51663"/>
    <lineage>
        <taxon>Bacteria</taxon>
        <taxon>Bacillati</taxon>
        <taxon>Bacillota</taxon>
        <taxon>Bacilli</taxon>
        <taxon>Lactobacillales</taxon>
        <taxon>Lactobacillaceae</taxon>
        <taxon>Pediococcus</taxon>
    </lineage>
</organism>
<evidence type="ECO:0000259" key="13">
    <source>
        <dbReference type="PROSITE" id="PS51846"/>
    </source>
</evidence>
<feature type="transmembrane region" description="Helical" evidence="11">
    <location>
        <begin position="12"/>
        <end position="31"/>
    </location>
</feature>
<dbReference type="SUPFAM" id="SSF54631">
    <property type="entry name" value="CBS-domain pair"/>
    <property type="match status" value="1"/>
</dbReference>
<dbReference type="GO" id="GO:0005886">
    <property type="term" value="C:plasma membrane"/>
    <property type="evidence" value="ECO:0007669"/>
    <property type="project" value="UniProtKB-SubCell"/>
</dbReference>
<dbReference type="Gene3D" id="3.10.580.10">
    <property type="entry name" value="CBS-domain"/>
    <property type="match status" value="1"/>
</dbReference>
<dbReference type="InterPro" id="IPR051676">
    <property type="entry name" value="UPF0053_domain"/>
</dbReference>
<evidence type="ECO:0000256" key="6">
    <source>
        <dbReference type="ARBA" id="ARBA00022989"/>
    </source>
</evidence>
<evidence type="ECO:0000259" key="12">
    <source>
        <dbReference type="PROSITE" id="PS51371"/>
    </source>
</evidence>
<dbReference type="InterPro" id="IPR016169">
    <property type="entry name" value="FAD-bd_PCMH_sub2"/>
</dbReference>
<keyword evidence="8 10" id="KW-0472">Membrane</keyword>
<keyword evidence="3" id="KW-1003">Cell membrane</keyword>
<dbReference type="EMBL" id="CP012275">
    <property type="protein sequence ID" value="AMV63439.1"/>
    <property type="molecule type" value="Genomic_DNA"/>
</dbReference>
<keyword evidence="4 10" id="KW-0812">Transmembrane</keyword>
<evidence type="ECO:0000256" key="1">
    <source>
        <dbReference type="ARBA" id="ARBA00004651"/>
    </source>
</evidence>
<feature type="transmembrane region" description="Helical" evidence="11">
    <location>
        <begin position="72"/>
        <end position="94"/>
    </location>
</feature>
<dbReference type="SUPFAM" id="SSF56176">
    <property type="entry name" value="FAD-binding/transporter-associated domain-like"/>
    <property type="match status" value="1"/>
</dbReference>
<sequence>MDSGQIISDTIIILITFIMAYFFVAAEFALVESRLSALEEAKETAVGGRLKKINRAIHMVSNLNEYLSTTQVGTSVCGIILGWIGESYVEYFIIKFFGSTHLINQASLHAIGAIIGVLLLTYLEVVITEIVPKNISIDIPLKVLMRLVNPLHWFHTIFYPFVWLLNTSANGIVKLMGMEPAEENNEVLSQAEILSLSKNSVTGGELDQNDYVYMQRAFDFNDKVAKDIMIDRTQLVVLNVDVTVDEALRVYLQKRFSRFPVVANNDKDKILGYVYNYDLVRQSRVDGKVKVSKLLRNIITVPETVLIQDVLQRMLKKQTPISVVVDEYGGTSGIITDKDIYEEVFGTISDEVDDVSGDYIHKESDGSYRVSGKTTMYDFERYFGIDVPGFEGEDVVTIGGYVIDHHPNIQVHDQVRIDRYNFEVLDNENAHIDWFHVTSISDNEFKKLKEDAETKRLNANG</sequence>
<accession>A0AAC9B2Y5</accession>
<dbReference type="InterPro" id="IPR036318">
    <property type="entry name" value="FAD-bd_PCMH-like_sf"/>
</dbReference>
<evidence type="ECO:0000313" key="15">
    <source>
        <dbReference type="Proteomes" id="UP000076405"/>
    </source>
</evidence>
<evidence type="ECO:0000256" key="10">
    <source>
        <dbReference type="PROSITE-ProRule" id="PRU01193"/>
    </source>
</evidence>
<dbReference type="Pfam" id="PF03471">
    <property type="entry name" value="CorC_HlyC"/>
    <property type="match status" value="1"/>
</dbReference>
<dbReference type="InterPro" id="IPR000644">
    <property type="entry name" value="CBS_dom"/>
</dbReference>
<dbReference type="InterPro" id="IPR046342">
    <property type="entry name" value="CBS_dom_sf"/>
</dbReference>
<evidence type="ECO:0000256" key="7">
    <source>
        <dbReference type="ARBA" id="ARBA00023122"/>
    </source>
</evidence>
<feature type="domain" description="CBS" evidence="12">
    <location>
        <begin position="229"/>
        <end position="291"/>
    </location>
</feature>
<evidence type="ECO:0000256" key="11">
    <source>
        <dbReference type="SAM" id="Phobius"/>
    </source>
</evidence>
<dbReference type="SMART" id="SM00116">
    <property type="entry name" value="CBS"/>
    <property type="match status" value="2"/>
</dbReference>
<evidence type="ECO:0000256" key="4">
    <source>
        <dbReference type="ARBA" id="ARBA00022692"/>
    </source>
</evidence>